<sequence>MSHRSSSPFVELRGSDNKSDLLKRISKLEYENSSLKTEMRLLEQNTETSKKRYEDLLLKKNEELAALHTNFDYVYNQKKDLESKLQNQKDVSGKASKDSSAEVRELKKENRSLKQQLDRLERQHNIVASKCEHLKTDLNRELSASDSYREQITVLEKETQRLASLNDDILERLKLAKSHSQSSAASKTAEDLRLRYLSLQKTNTQLQAKVDSLLQHKTSVELLKQKCASLTKKVEMLENAERSAAQSELARLKIKAKFDDYFGFLASNVGDGNEDDVDAKVSTLLQDYKALQNKNLVLYDKLNQAQISITELTQSGEQLISKLEQELEPENERLKSELEKAQAELKELRKIRSLNAREIDFLRNSIKELDAALTRKQESSTSSADKSNHEPSNSKATNQYLSNLEKLVDDYKKEIENLRHQRNGVSSTPIAPTKRPRLLEDDTHVMNTKTLRNQNIELESKLKGLQDEVDRLNRKLEEYDNATSKQSSLIVEFTRNPFRKDQLVKQETLDALRHENEAMIAKYINHEEVDTVPRSVFARQENDKEVLQSKIDQLYKKNSRLTSVYTEKSKKIMSLISKFFGYSIEFVPSPLNPNDLCSKMKLYSKFLAKSENDSEACYLTLDVQTKDLKAHGSYNFRNLCSELVSQWVNEKDSIPCFLSALTLRLHQEKNSSNGSES</sequence>
<evidence type="ECO:0000256" key="3">
    <source>
        <dbReference type="ARBA" id="ARBA00022019"/>
    </source>
</evidence>
<evidence type="ECO:0000313" key="11">
    <source>
        <dbReference type="Proteomes" id="UP000230249"/>
    </source>
</evidence>
<proteinExistence type="inferred from homology"/>
<evidence type="ECO:0000256" key="6">
    <source>
        <dbReference type="ARBA" id="ARBA00023242"/>
    </source>
</evidence>
<dbReference type="PANTHER" id="PTHR23168">
    <property type="entry name" value="MITOTIC SPINDLE ASSEMBLY CHECKPOINT PROTEIN MAD1 MITOTIC ARREST DEFICIENT-LIKE PROTEIN 1"/>
    <property type="match status" value="1"/>
</dbReference>
<dbReference type="Gene3D" id="3.30.457.60">
    <property type="match status" value="1"/>
</dbReference>
<reference evidence="10 11" key="1">
    <citation type="journal article" date="2017" name="Clin. Infect. Dis.">
        <title>Simultaneous emergence of multidrug-resistant Candida auris on 3 continents confirmed by whole-genome sequencing and epidemiological analyses.</title>
        <authorList>
            <person name="Lockhart S.R."/>
            <person name="Etienne K.A."/>
            <person name="Vallabhaneni S."/>
            <person name="Farooqi J."/>
            <person name="Chowdhary A."/>
            <person name="Govender N.P."/>
            <person name="Colombo A.L."/>
            <person name="Calvo B."/>
            <person name="Cuomo C.A."/>
            <person name="Desjardins C.A."/>
            <person name="Berkow E.L."/>
            <person name="Castanheira M."/>
            <person name="Magobo R.E."/>
            <person name="Jabeen K."/>
            <person name="Asghar R.J."/>
            <person name="Meis J.F."/>
            <person name="Jackson B."/>
            <person name="Chiller T."/>
            <person name="Litvintseva A.P."/>
        </authorList>
    </citation>
    <scope>NUCLEOTIDE SEQUENCE [LARGE SCALE GENOMIC DNA]</scope>
    <source>
        <strain evidence="10 11">B8441</strain>
    </source>
</reference>
<comment type="caution">
    <text evidence="10">The sequence shown here is derived from an EMBL/GenBank/DDBJ whole genome shotgun (WGS) entry which is preliminary data.</text>
</comment>
<dbReference type="GO" id="GO:0051315">
    <property type="term" value="P:attachment of mitotic spindle microtubules to kinetochore"/>
    <property type="evidence" value="ECO:0007669"/>
    <property type="project" value="TreeGrafter"/>
</dbReference>
<dbReference type="EMBL" id="PEKT03000007">
    <property type="protein sequence ID" value="KAK8438429.1"/>
    <property type="molecule type" value="Genomic_DNA"/>
</dbReference>
<reference evidence="10 11" key="2">
    <citation type="journal article" date="2018" name="Nat. Commun.">
        <title>Genomic insights into multidrug-resistance, mating and virulence in Candida auris and related emerging species.</title>
        <authorList>
            <person name="Munoz J.F."/>
            <person name="Gade L."/>
            <person name="Chow N.A."/>
            <person name="Loparev V.N."/>
            <person name="Juieng P."/>
            <person name="Berkow E.L."/>
            <person name="Farrer R.A."/>
            <person name="Litvintseva A.P."/>
            <person name="Cuomo C.A."/>
        </authorList>
    </citation>
    <scope>GENOME REANNOTATION</scope>
    <source>
        <strain evidence="10 11">B8441</strain>
    </source>
</reference>
<dbReference type="GO" id="GO:0000776">
    <property type="term" value="C:kinetochore"/>
    <property type="evidence" value="ECO:0007669"/>
    <property type="project" value="TreeGrafter"/>
</dbReference>
<keyword evidence="5" id="KW-0498">Mitosis</keyword>
<evidence type="ECO:0000256" key="7">
    <source>
        <dbReference type="ARBA" id="ARBA00023306"/>
    </source>
</evidence>
<evidence type="ECO:0000313" key="10">
    <source>
        <dbReference type="EMBL" id="KAK8438429.1"/>
    </source>
</evidence>
<dbReference type="Proteomes" id="UP000230249">
    <property type="component" value="Unassembled WGS sequence"/>
</dbReference>
<dbReference type="GO" id="GO:0072686">
    <property type="term" value="C:mitotic spindle"/>
    <property type="evidence" value="ECO:0007669"/>
    <property type="project" value="TreeGrafter"/>
</dbReference>
<accession>A0AAW0V9B2</accession>
<feature type="compositionally biased region" description="Polar residues" evidence="9">
    <location>
        <begin position="379"/>
        <end position="400"/>
    </location>
</feature>
<evidence type="ECO:0000256" key="2">
    <source>
        <dbReference type="ARBA" id="ARBA00008029"/>
    </source>
</evidence>
<dbReference type="GO" id="GO:0005635">
    <property type="term" value="C:nuclear envelope"/>
    <property type="evidence" value="ECO:0007669"/>
    <property type="project" value="TreeGrafter"/>
</dbReference>
<comment type="subcellular location">
    <subcellularLocation>
        <location evidence="1">Nucleus</location>
    </subcellularLocation>
</comment>
<dbReference type="GO" id="GO:0007094">
    <property type="term" value="P:mitotic spindle assembly checkpoint signaling"/>
    <property type="evidence" value="ECO:0007669"/>
    <property type="project" value="InterPro"/>
</dbReference>
<comment type="similarity">
    <text evidence="2">Belongs to the MAD1 family.</text>
</comment>
<gene>
    <name evidence="10" type="ORF">B9J08_05513</name>
</gene>
<dbReference type="AlphaFoldDB" id="A0AAW0V9B2"/>
<keyword evidence="11" id="KW-1185">Reference proteome</keyword>
<feature type="compositionally biased region" description="Basic and acidic residues" evidence="9">
    <location>
        <begin position="91"/>
        <end position="115"/>
    </location>
</feature>
<keyword evidence="6" id="KW-0539">Nucleus</keyword>
<organism evidence="10 11">
    <name type="scientific">Candidozyma auris</name>
    <name type="common">Yeast</name>
    <name type="synonym">Candida auris</name>
    <dbReference type="NCBI Taxonomy" id="498019"/>
    <lineage>
        <taxon>Eukaryota</taxon>
        <taxon>Fungi</taxon>
        <taxon>Dikarya</taxon>
        <taxon>Ascomycota</taxon>
        <taxon>Saccharomycotina</taxon>
        <taxon>Pichiomycetes</taxon>
        <taxon>Metschnikowiaceae</taxon>
        <taxon>Candidozyma</taxon>
    </lineage>
</organism>
<evidence type="ECO:0000256" key="5">
    <source>
        <dbReference type="ARBA" id="ARBA00022776"/>
    </source>
</evidence>
<dbReference type="GO" id="GO:0051301">
    <property type="term" value="P:cell division"/>
    <property type="evidence" value="ECO:0007669"/>
    <property type="project" value="UniProtKB-KW"/>
</dbReference>
<dbReference type="InterPro" id="IPR008672">
    <property type="entry name" value="Mad1"/>
</dbReference>
<evidence type="ECO:0000256" key="4">
    <source>
        <dbReference type="ARBA" id="ARBA00022618"/>
    </source>
</evidence>
<protein>
    <recommendedName>
        <fullName evidence="3">Spindle assembly checkpoint component MAD1</fullName>
    </recommendedName>
</protein>
<keyword evidence="4" id="KW-0132">Cell division</keyword>
<feature type="region of interest" description="Disordered" evidence="9">
    <location>
        <begin position="85"/>
        <end position="115"/>
    </location>
</feature>
<name>A0AAW0V9B2_CANAR</name>
<evidence type="ECO:0000256" key="1">
    <source>
        <dbReference type="ARBA" id="ARBA00004123"/>
    </source>
</evidence>
<evidence type="ECO:0000256" key="8">
    <source>
        <dbReference type="SAM" id="Coils"/>
    </source>
</evidence>
<feature type="coiled-coil region" evidence="8">
    <location>
        <begin position="189"/>
        <end position="240"/>
    </location>
</feature>
<dbReference type="PANTHER" id="PTHR23168:SF0">
    <property type="entry name" value="MITOTIC SPINDLE ASSEMBLY CHECKPOINT PROTEIN MAD1"/>
    <property type="match status" value="1"/>
</dbReference>
<dbReference type="Pfam" id="PF05557">
    <property type="entry name" value="MAD"/>
    <property type="match status" value="1"/>
</dbReference>
<feature type="coiled-coil region" evidence="8">
    <location>
        <begin position="18"/>
        <end position="70"/>
    </location>
</feature>
<keyword evidence="8" id="KW-0175">Coiled coil</keyword>
<feature type="region of interest" description="Disordered" evidence="9">
    <location>
        <begin position="373"/>
        <end position="400"/>
    </location>
</feature>
<keyword evidence="7" id="KW-0131">Cell cycle</keyword>
<evidence type="ECO:0000256" key="9">
    <source>
        <dbReference type="SAM" id="MobiDB-lite"/>
    </source>
</evidence>